<accession>A0ABT5VIF8</accession>
<dbReference type="InterPro" id="IPR052559">
    <property type="entry name" value="V-haloperoxidase"/>
</dbReference>
<dbReference type="SUPFAM" id="SSF48317">
    <property type="entry name" value="Acid phosphatase/Vanadium-dependent haloperoxidase"/>
    <property type="match status" value="1"/>
</dbReference>
<gene>
    <name evidence="1" type="ORF">N7Z68_12725</name>
</gene>
<sequence length="499" mass="55331">MSLYQRKFRAFRIRTKAALFYKKVPIRQHVSNGDEERYPNKIGNYSKGLPHNELGEVDLDAYNKYIAALDSGDPDAFENIPLGGGRKLVNPQAAYAYELVGPDSHQLVLPPPPPFSSAQLAGEMVEDYWQALTRDVPFNEYETNPLTIAAAKELSSLSRFRGPTINGQVTPQILYRKDLPGALIGPYISQFLWKDIPYVGTEIVQRYRTTVAGDDHLTSYEDWLAVQNGEAPPSSSTFDTTPRYIRNLRDLGEYVHNDVSVESGLGAFFILLKYGPEVIDPNNPYLDSDTQVGFATFGATHAVDFVSRAARPALLAAWFQKWLVHRRLRPEAFGGRIHNKLTGAADYPIHPEVLNSKALALIFEKYGTYLLPQAYPEGSPTHPSYPAGHSSFIGAMVTMLKAFFNENFVIPNPVVASSDGLSLIPYEGTLTVGGELNKLAYNISIGRDAAGVHLRTSGINGLKLGEAIAIGILRDYRETYNEDFEGFTLTTFDGEQIKI</sequence>
<organism evidence="1 2">
    <name type="scientific">Alkalihalobacterium chitinilyticum</name>
    <dbReference type="NCBI Taxonomy" id="2980103"/>
    <lineage>
        <taxon>Bacteria</taxon>
        <taxon>Bacillati</taxon>
        <taxon>Bacillota</taxon>
        <taxon>Bacilli</taxon>
        <taxon>Bacillales</taxon>
        <taxon>Bacillaceae</taxon>
        <taxon>Alkalihalobacterium</taxon>
    </lineage>
</organism>
<keyword evidence="2" id="KW-1185">Reference proteome</keyword>
<dbReference type="PANTHER" id="PTHR34599">
    <property type="entry name" value="PEROXIDASE-RELATED"/>
    <property type="match status" value="1"/>
</dbReference>
<proteinExistence type="predicted"/>
<comment type="caution">
    <text evidence="1">The sequence shown here is derived from an EMBL/GenBank/DDBJ whole genome shotgun (WGS) entry which is preliminary data.</text>
</comment>
<dbReference type="InterPro" id="IPR036938">
    <property type="entry name" value="PAP2/HPO_sf"/>
</dbReference>
<dbReference type="Gene3D" id="1.10.606.10">
    <property type="entry name" value="Vanadium-containing Chloroperoxidase, domain 2"/>
    <property type="match status" value="1"/>
</dbReference>
<protein>
    <submittedName>
        <fullName evidence="1">Vanadium-dependent haloperoxidase</fullName>
    </submittedName>
</protein>
<dbReference type="Proteomes" id="UP001148125">
    <property type="component" value="Unassembled WGS sequence"/>
</dbReference>
<evidence type="ECO:0000313" key="1">
    <source>
        <dbReference type="EMBL" id="MDE5414238.1"/>
    </source>
</evidence>
<name>A0ABT5VIF8_9BACI</name>
<dbReference type="PANTHER" id="PTHR34599:SF1">
    <property type="entry name" value="PHOSPHATIDIC ACID PHOSPHATASE TYPE 2_HALOPEROXIDASE DOMAIN-CONTAINING PROTEIN"/>
    <property type="match status" value="1"/>
</dbReference>
<dbReference type="EMBL" id="JAOTPO010000008">
    <property type="protein sequence ID" value="MDE5414238.1"/>
    <property type="molecule type" value="Genomic_DNA"/>
</dbReference>
<dbReference type="CDD" id="cd03398">
    <property type="entry name" value="PAP2_haloperoxidase"/>
    <property type="match status" value="1"/>
</dbReference>
<reference evidence="1" key="1">
    <citation type="submission" date="2024-05" db="EMBL/GenBank/DDBJ databases">
        <title>Alkalihalobacillus sp. strain MEB203 novel alkaliphilic bacterium from Lonar Lake, India.</title>
        <authorList>
            <person name="Joshi A."/>
            <person name="Thite S."/>
            <person name="Mengade P."/>
        </authorList>
    </citation>
    <scope>NUCLEOTIDE SEQUENCE</scope>
    <source>
        <strain evidence="1">MEB 203</strain>
    </source>
</reference>
<evidence type="ECO:0000313" key="2">
    <source>
        <dbReference type="Proteomes" id="UP001148125"/>
    </source>
</evidence>
<dbReference type="InterPro" id="IPR016119">
    <property type="entry name" value="Br/Cl_peroxidase_C"/>
</dbReference>